<protein>
    <submittedName>
        <fullName evidence="5">Alkaline phosphatase family protein</fullName>
    </submittedName>
</protein>
<evidence type="ECO:0000256" key="2">
    <source>
        <dbReference type="ARBA" id="ARBA00022723"/>
    </source>
</evidence>
<keyword evidence="3" id="KW-0732">Signal</keyword>
<dbReference type="PANTHER" id="PTHR10151:SF120">
    <property type="entry name" value="BIS(5'-ADENOSYL)-TRIPHOSPHATASE"/>
    <property type="match status" value="1"/>
</dbReference>
<accession>A0ABU1A3U5</accession>
<dbReference type="Gene3D" id="3.40.720.10">
    <property type="entry name" value="Alkaline Phosphatase, subunit A"/>
    <property type="match status" value="1"/>
</dbReference>
<dbReference type="SUPFAM" id="SSF53649">
    <property type="entry name" value="Alkaline phosphatase-like"/>
    <property type="match status" value="1"/>
</dbReference>
<keyword evidence="2 4" id="KW-0479">Metal-binding</keyword>
<name>A0ABU1A3U5_9FLAO</name>
<dbReference type="NCBIfam" id="NF042991">
    <property type="entry name" value="alk_phos_PafA"/>
    <property type="match status" value="1"/>
</dbReference>
<dbReference type="Gene3D" id="3.30.1360.150">
    <property type="match status" value="1"/>
</dbReference>
<comment type="caution">
    <text evidence="5">The sequence shown here is derived from an EMBL/GenBank/DDBJ whole genome shotgun (WGS) entry which is preliminary data.</text>
</comment>
<dbReference type="Pfam" id="PF01663">
    <property type="entry name" value="Phosphodiest"/>
    <property type="match status" value="1"/>
</dbReference>
<keyword evidence="1" id="KW-0597">Phosphoprotein</keyword>
<dbReference type="InterPro" id="IPR017850">
    <property type="entry name" value="Alkaline_phosphatase_core_sf"/>
</dbReference>
<organism evidence="5 6">
    <name type="scientific">Mesonia profundi</name>
    <dbReference type="NCBI Taxonomy" id="3070998"/>
    <lineage>
        <taxon>Bacteria</taxon>
        <taxon>Pseudomonadati</taxon>
        <taxon>Bacteroidota</taxon>
        <taxon>Flavobacteriia</taxon>
        <taxon>Flavobacteriales</taxon>
        <taxon>Flavobacteriaceae</taxon>
        <taxon>Mesonia</taxon>
    </lineage>
</organism>
<dbReference type="InterPro" id="IPR002591">
    <property type="entry name" value="Phosphodiest/P_Trfase"/>
</dbReference>
<dbReference type="PIRSF" id="PIRSF031924">
    <property type="entry name" value="Pi-irrepressible_AP"/>
    <property type="match status" value="1"/>
</dbReference>
<evidence type="ECO:0000256" key="1">
    <source>
        <dbReference type="ARBA" id="ARBA00022553"/>
    </source>
</evidence>
<evidence type="ECO:0000313" key="6">
    <source>
        <dbReference type="Proteomes" id="UP001230915"/>
    </source>
</evidence>
<proteinExistence type="predicted"/>
<sequence>MKKLILLPALAVLFFQCKTSDFSKENETNLTAKDSIIPNSLAHQPKLVVGVVVDQMRYDYLTRFWDHYGEDGFKKLVDEGFTCKNNHYNYVPTYTAPGHTSIYTGTSPKNHGIISNSWYDKVSKKYVYCTEDGEQTSVGTEDVAGQMSPSRLQVTTVADQNRLHTQFKGKTIGIALKDRSSILPAGHTANAAYWFHGKEEGIFITSSFYRNDLPQWVEDFNSSNTVENYLKPWNTLKPISTYVESGPDDNDFEHRFRGKKTATFPYDLKALSKENDGYDILKSTPYGNNITTDFALAAIDGEALGKDNITDFLTLSYSSPDYIGHSFGVNSKEVQDNYIRLDQDIARLIKNLDEKVGKGNYTLFLTADHGAIHVPNYLKSKKIPAGYLRSKTMRKKIKQFLGEEYGTLDLVEHISNNQIFFRKESLKEKNIQAQDLANELKAFLISLPHIYKAYTRNEIEAMSSNDKIMSYVENGFHQQRSGDVVYLYEPGYISYSETGSTHGSPFTYDTHVPLIFYGNGIQKGQIFAKTQIIDIVPTISALLGIAFPNAITGEVLQEVLEEK</sequence>
<keyword evidence="6" id="KW-1185">Reference proteome</keyword>
<reference evidence="5 6" key="1">
    <citation type="submission" date="2023-08" db="EMBL/GenBank/DDBJ databases">
        <title>Mesonia sp. MT50, isolated from deep-sea sediment of the Mariana Trench.</title>
        <authorList>
            <person name="Fu H."/>
        </authorList>
    </citation>
    <scope>NUCLEOTIDE SEQUENCE [LARGE SCALE GENOMIC DNA]</scope>
    <source>
        <strain evidence="5 6">MT50</strain>
    </source>
</reference>
<dbReference type="InterPro" id="IPR026263">
    <property type="entry name" value="Alkaline_phosphatase_prok"/>
</dbReference>
<evidence type="ECO:0000256" key="3">
    <source>
        <dbReference type="ARBA" id="ARBA00022729"/>
    </source>
</evidence>
<evidence type="ECO:0000313" key="5">
    <source>
        <dbReference type="EMBL" id="MDQ7917351.1"/>
    </source>
</evidence>
<dbReference type="PANTHER" id="PTHR10151">
    <property type="entry name" value="ECTONUCLEOTIDE PYROPHOSPHATASE/PHOSPHODIESTERASE"/>
    <property type="match status" value="1"/>
</dbReference>
<evidence type="ECO:0000256" key="4">
    <source>
        <dbReference type="PIRNR" id="PIRNR031924"/>
    </source>
</evidence>
<gene>
    <name evidence="5" type="ORF">RBU60_07180</name>
</gene>
<dbReference type="CDD" id="cd16016">
    <property type="entry name" value="AP-SPAP"/>
    <property type="match status" value="1"/>
</dbReference>
<dbReference type="EMBL" id="JAVHUL010000015">
    <property type="protein sequence ID" value="MDQ7917351.1"/>
    <property type="molecule type" value="Genomic_DNA"/>
</dbReference>
<dbReference type="Proteomes" id="UP001230915">
    <property type="component" value="Unassembled WGS sequence"/>
</dbReference>
<dbReference type="RefSeq" id="WP_308864070.1">
    <property type="nucleotide sequence ID" value="NZ_JAVHUL010000015.1"/>
</dbReference>